<organism evidence="3 4">
    <name type="scientific">Candidatus Pullichristensenella stercorigallinarum</name>
    <dbReference type="NCBI Taxonomy" id="2840909"/>
    <lineage>
        <taxon>Bacteria</taxon>
        <taxon>Bacillati</taxon>
        <taxon>Bacillota</taxon>
        <taxon>Clostridia</taxon>
        <taxon>Candidatus Pullichristensenella</taxon>
    </lineage>
</organism>
<accession>A0A9D0ZNQ7</accession>
<evidence type="ECO:0000313" key="4">
    <source>
        <dbReference type="Proteomes" id="UP000824260"/>
    </source>
</evidence>
<evidence type="ECO:0008006" key="5">
    <source>
        <dbReference type="Google" id="ProtNLM"/>
    </source>
</evidence>
<name>A0A9D0ZNQ7_9FIRM</name>
<evidence type="ECO:0000256" key="1">
    <source>
        <dbReference type="SAM" id="MobiDB-lite"/>
    </source>
</evidence>
<evidence type="ECO:0000256" key="2">
    <source>
        <dbReference type="SAM" id="Phobius"/>
    </source>
</evidence>
<comment type="caution">
    <text evidence="3">The sequence shown here is derived from an EMBL/GenBank/DDBJ whole genome shotgun (WGS) entry which is preliminary data.</text>
</comment>
<sequence>MPHCETCGAYCGEENKFCGQCGAPLDRQAEPESGDLPPATEPDDPAESCAPEPGPDAGLGSETSTEEEWTQTPPARKQKSGLATAGLVLGVLALAVCSLSPIALLLSLPFSLIGLAFSAIARGQDGRGAALGIILNIAALAASVLLFMRCAFVVTERLQEIGWEMRYLLDTQFGYTPGATPTLPIEPGTPL</sequence>
<protein>
    <recommendedName>
        <fullName evidence="5">Zinc-ribbon domain-containing protein</fullName>
    </recommendedName>
</protein>
<gene>
    <name evidence="3" type="ORF">IAA52_06980</name>
</gene>
<keyword evidence="2" id="KW-0812">Transmembrane</keyword>
<dbReference type="Proteomes" id="UP000824260">
    <property type="component" value="Unassembled WGS sequence"/>
</dbReference>
<feature type="transmembrane region" description="Helical" evidence="2">
    <location>
        <begin position="86"/>
        <end position="117"/>
    </location>
</feature>
<feature type="transmembrane region" description="Helical" evidence="2">
    <location>
        <begin position="129"/>
        <end position="148"/>
    </location>
</feature>
<dbReference type="EMBL" id="DVFZ01000070">
    <property type="protein sequence ID" value="HIQ82831.1"/>
    <property type="molecule type" value="Genomic_DNA"/>
</dbReference>
<feature type="region of interest" description="Disordered" evidence="1">
    <location>
        <begin position="22"/>
        <end position="77"/>
    </location>
</feature>
<proteinExistence type="predicted"/>
<keyword evidence="2" id="KW-0472">Membrane</keyword>
<reference evidence="3" key="1">
    <citation type="submission" date="2020-10" db="EMBL/GenBank/DDBJ databases">
        <authorList>
            <person name="Gilroy R."/>
        </authorList>
    </citation>
    <scope>NUCLEOTIDE SEQUENCE</scope>
    <source>
        <strain evidence="3">ChiSjej6B24-2974</strain>
    </source>
</reference>
<dbReference type="AlphaFoldDB" id="A0A9D0ZNQ7"/>
<evidence type="ECO:0000313" key="3">
    <source>
        <dbReference type="EMBL" id="HIQ82831.1"/>
    </source>
</evidence>
<reference evidence="3" key="2">
    <citation type="journal article" date="2021" name="PeerJ">
        <title>Extensive microbial diversity within the chicken gut microbiome revealed by metagenomics and culture.</title>
        <authorList>
            <person name="Gilroy R."/>
            <person name="Ravi A."/>
            <person name="Getino M."/>
            <person name="Pursley I."/>
            <person name="Horton D.L."/>
            <person name="Alikhan N.F."/>
            <person name="Baker D."/>
            <person name="Gharbi K."/>
            <person name="Hall N."/>
            <person name="Watson M."/>
            <person name="Adriaenssens E.M."/>
            <person name="Foster-Nyarko E."/>
            <person name="Jarju S."/>
            <person name="Secka A."/>
            <person name="Antonio M."/>
            <person name="Oren A."/>
            <person name="Chaudhuri R.R."/>
            <person name="La Ragione R."/>
            <person name="Hildebrand F."/>
            <person name="Pallen M.J."/>
        </authorList>
    </citation>
    <scope>NUCLEOTIDE SEQUENCE</scope>
    <source>
        <strain evidence="3">ChiSjej6B24-2974</strain>
    </source>
</reference>
<keyword evidence="2" id="KW-1133">Transmembrane helix</keyword>